<keyword evidence="5" id="KW-0472">Membrane</keyword>
<dbReference type="EC" id="5.4.99.17" evidence="8"/>
<dbReference type="PANTHER" id="PTHR11764:SF20">
    <property type="entry name" value="LANOSTEROL SYNTHASE"/>
    <property type="match status" value="1"/>
</dbReference>
<keyword evidence="4 8" id="KW-0413">Isomerase</keyword>
<dbReference type="Proteomes" id="UP000509548">
    <property type="component" value="Chromosome 2"/>
</dbReference>
<organism evidence="9 10">
    <name type="scientific">Paraburkholderia caribensis</name>
    <dbReference type="NCBI Taxonomy" id="75105"/>
    <lineage>
        <taxon>Bacteria</taxon>
        <taxon>Pseudomonadati</taxon>
        <taxon>Pseudomonadota</taxon>
        <taxon>Betaproteobacteria</taxon>
        <taxon>Burkholderiales</taxon>
        <taxon>Burkholderiaceae</taxon>
        <taxon>Paraburkholderia</taxon>
    </lineage>
</organism>
<keyword evidence="5" id="KW-1133">Transmembrane helix</keyword>
<evidence type="ECO:0000259" key="6">
    <source>
        <dbReference type="Pfam" id="PF13243"/>
    </source>
</evidence>
<dbReference type="Pfam" id="PF13249">
    <property type="entry name" value="SQHop_cyclase_N"/>
    <property type="match status" value="1"/>
</dbReference>
<evidence type="ECO:0000256" key="5">
    <source>
        <dbReference type="SAM" id="Phobius"/>
    </source>
</evidence>
<evidence type="ECO:0000259" key="7">
    <source>
        <dbReference type="Pfam" id="PF13249"/>
    </source>
</evidence>
<feature type="domain" description="Squalene cyclase N-terminal" evidence="7">
    <location>
        <begin position="43"/>
        <end position="333"/>
    </location>
</feature>
<dbReference type="EMBL" id="JAYLVJ010000078">
    <property type="protein sequence ID" value="MEO1759444.1"/>
    <property type="molecule type" value="Genomic_DNA"/>
</dbReference>
<comment type="similarity">
    <text evidence="2">Belongs to the terpene cyclase/mutase family.</text>
</comment>
<keyword evidence="5" id="KW-0812">Transmembrane</keyword>
<dbReference type="PROSITE" id="PS01074">
    <property type="entry name" value="TERPENE_SYNTHASES"/>
    <property type="match status" value="1"/>
</dbReference>
<evidence type="ECO:0000313" key="9">
    <source>
        <dbReference type="EMBL" id="QLB65246.1"/>
    </source>
</evidence>
<dbReference type="InterPro" id="IPR002365">
    <property type="entry name" value="Terpene_synthase_CS"/>
</dbReference>
<protein>
    <submittedName>
        <fullName evidence="8">Squalene--hopene cyclase</fullName>
        <ecNumber evidence="8">5.4.99.17</ecNumber>
    </submittedName>
    <submittedName>
        <fullName evidence="9">Squalene-hopene cyclase</fullName>
    </submittedName>
</protein>
<evidence type="ECO:0000256" key="3">
    <source>
        <dbReference type="ARBA" id="ARBA00022737"/>
    </source>
</evidence>
<feature type="domain" description="Squalene cyclase C-terminal" evidence="6">
    <location>
        <begin position="342"/>
        <end position="664"/>
    </location>
</feature>
<name>A0A9Q6S6E4_9BURK</name>
<evidence type="ECO:0000313" key="11">
    <source>
        <dbReference type="Proteomes" id="UP001462961"/>
    </source>
</evidence>
<dbReference type="GO" id="GO:0005811">
    <property type="term" value="C:lipid droplet"/>
    <property type="evidence" value="ECO:0007669"/>
    <property type="project" value="InterPro"/>
</dbReference>
<evidence type="ECO:0000256" key="1">
    <source>
        <dbReference type="ARBA" id="ARBA00004999"/>
    </source>
</evidence>
<proteinExistence type="inferred from homology"/>
<evidence type="ECO:0000313" key="8">
    <source>
        <dbReference type="EMBL" id="MEO1759444.1"/>
    </source>
</evidence>
<feature type="transmembrane region" description="Helical" evidence="5">
    <location>
        <begin position="157"/>
        <end position="175"/>
    </location>
</feature>
<dbReference type="InterPro" id="IPR006400">
    <property type="entry name" value="Hopene-cyclase"/>
</dbReference>
<dbReference type="RefSeq" id="WP_054933207.1">
    <property type="nucleotide sequence ID" value="NZ_CADFFV010000005.1"/>
</dbReference>
<dbReference type="Proteomes" id="UP001462961">
    <property type="component" value="Unassembled WGS sequence"/>
</dbReference>
<dbReference type="InterPro" id="IPR032696">
    <property type="entry name" value="SQ_cyclase_C"/>
</dbReference>
<keyword evidence="11" id="KW-1185">Reference proteome</keyword>
<dbReference type="NCBIfam" id="TIGR01507">
    <property type="entry name" value="hopene_cyclase"/>
    <property type="match status" value="1"/>
</dbReference>
<gene>
    <name evidence="8" type="primary">shc</name>
    <name evidence="9" type="ORF">A9O66_22925</name>
    <name evidence="8" type="ORF">VOI32_36885</name>
</gene>
<evidence type="ECO:0000256" key="2">
    <source>
        <dbReference type="ARBA" id="ARBA00009755"/>
    </source>
</evidence>
<dbReference type="Gene3D" id="1.50.10.20">
    <property type="match status" value="2"/>
</dbReference>
<reference evidence="8 11" key="3">
    <citation type="submission" date="2024-01" db="EMBL/GenBank/DDBJ databases">
        <title>The diversity of rhizobia nodulating Mimosa spp. in eleven states of Brazil covering several biomes is determined by host plant, location, and edaphic factors.</title>
        <authorList>
            <person name="Rouws L."/>
            <person name="Barauna A."/>
            <person name="Beukes C."/>
            <person name="De Faria S.M."/>
            <person name="Gross E."/>
            <person name="Dos Reis Junior F.B."/>
            <person name="Simon M."/>
            <person name="Maluk M."/>
            <person name="Odee D.W."/>
            <person name="Kenicer G."/>
            <person name="Young J.P.W."/>
            <person name="Reis V.M."/>
            <person name="Zilli J."/>
            <person name="James E.K."/>
        </authorList>
    </citation>
    <scope>NUCLEOTIDE SEQUENCE [LARGE SCALE GENOMIC DNA]</scope>
    <source>
        <strain evidence="8 11">JHI1651</strain>
    </source>
</reference>
<sequence>MNDLSMTQTLGDALPRTLIDDHAPVAAALATGAAPVDALDAAVTRATDAILAAQRDDGHWVYELEADATIPAEYVLLVHYLGETPNVELEQKIARYLRRIQLADGGWPLFTDGAMDVSASVKAYFALKMIGDPVDAEHMVRARECILAHGGAEAANVFTRILLALFGVVTWYAVPMMPVEIMLLPKWFPFHLSKVSYWARTVIVPLLVLNAKRPVARNPRGVRIDELFRGAPVTTGLLPRSGHQSKSWFAFFRAVDGVLRVTDGLFPKRSRERAIKAAVDFVDERLNGEDGLGAIFPAMANSVMMYDVLGYPADHPKRAIARQSIDKLLVIHEDEAYCQPCLSPVWDTSLAAHALLETGDRRAEEAAERGLAWLRPLQILDVRGDWISRRPNVRPGGWAFQYNNAHYPDVDDTAVVALAMHRSAALTQSDVDADAIARAREWVVGMQSSDGGWGAFEPENTQYYLNNIPFSDHGALLDPPTADVSGRCLSMLAQLGEMPATSEPARRAYDYLLKEQEDDGSWYGRWGMNYIYGTWTALCALNAAGISHDDARVRRAAQWLVSIQNADGGWGEDGTSYKLDYRGYEKAPSIPSQTAWALLGLMAVGYVDHPAVARGIEYLKSEQRDHGLWDETRFSATGFPRVFYLRYHGYRKFFPLWALARYRNLMRAGQKRVAFGL</sequence>
<dbReference type="PANTHER" id="PTHR11764">
    <property type="entry name" value="TERPENE CYCLASE/MUTASE FAMILY MEMBER"/>
    <property type="match status" value="1"/>
</dbReference>
<dbReference type="SUPFAM" id="SSF48239">
    <property type="entry name" value="Terpenoid cyclases/Protein prenyltransferases"/>
    <property type="match status" value="2"/>
</dbReference>
<dbReference type="InterPro" id="IPR018333">
    <property type="entry name" value="Squalene_cyclase"/>
</dbReference>
<dbReference type="NCBIfam" id="TIGR01787">
    <property type="entry name" value="squalene_cyclas"/>
    <property type="match status" value="1"/>
</dbReference>
<accession>A0A9Q6S6E4</accession>
<dbReference type="GO" id="GO:0051007">
    <property type="term" value="F:squalene-hopene cyclase activity"/>
    <property type="evidence" value="ECO:0007669"/>
    <property type="project" value="UniProtKB-EC"/>
</dbReference>
<reference evidence="9 10" key="1">
    <citation type="journal article" date="2014" name="Genome Announc.">
        <title>Draft Genome Sequence of the Haloacid-Degrading Burkholderia caribensis Strain MBA4.</title>
        <authorList>
            <person name="Pan Y."/>
            <person name="Kong K.F."/>
            <person name="Tsang J.S."/>
        </authorList>
    </citation>
    <scope>NUCLEOTIDE SEQUENCE [LARGE SCALE GENOMIC DNA]</scope>
    <source>
        <strain evidence="9 10">852011</strain>
    </source>
</reference>
<dbReference type="OrthoDB" id="9758578at2"/>
<evidence type="ECO:0000313" key="10">
    <source>
        <dbReference type="Proteomes" id="UP000509548"/>
    </source>
</evidence>
<dbReference type="EMBL" id="CP015959">
    <property type="protein sequence ID" value="QLB65246.1"/>
    <property type="molecule type" value="Genomic_DNA"/>
</dbReference>
<evidence type="ECO:0000256" key="4">
    <source>
        <dbReference type="ARBA" id="ARBA00023235"/>
    </source>
</evidence>
<reference evidence="9" key="2">
    <citation type="submission" date="2016-06" db="EMBL/GenBank/DDBJ databases">
        <authorList>
            <person name="Huang P."/>
            <person name="Jiang X."/>
            <person name="Liu X."/>
        </authorList>
    </citation>
    <scope>NUCLEOTIDE SEQUENCE</scope>
    <source>
        <strain evidence="9">852011</strain>
    </source>
</reference>
<dbReference type="InterPro" id="IPR032697">
    <property type="entry name" value="SQ_cyclase_N"/>
</dbReference>
<dbReference type="CDD" id="cd02892">
    <property type="entry name" value="SQCY_1"/>
    <property type="match status" value="1"/>
</dbReference>
<dbReference type="SFLD" id="SFLDG01016">
    <property type="entry name" value="Prenyltransferase_Like_2"/>
    <property type="match status" value="1"/>
</dbReference>
<keyword evidence="3" id="KW-0677">Repeat</keyword>
<dbReference type="InterPro" id="IPR008930">
    <property type="entry name" value="Terpenoid_cyclase/PrenylTrfase"/>
</dbReference>
<comment type="pathway">
    <text evidence="1">Secondary metabolite biosynthesis; hopanoid biosynthesis.</text>
</comment>
<dbReference type="Pfam" id="PF13243">
    <property type="entry name" value="SQHop_cyclase_C"/>
    <property type="match status" value="1"/>
</dbReference>
<dbReference type="GO" id="GO:0016104">
    <property type="term" value="P:triterpenoid biosynthetic process"/>
    <property type="evidence" value="ECO:0007669"/>
    <property type="project" value="InterPro"/>
</dbReference>
<dbReference type="AlphaFoldDB" id="A0A9Q6S6E4"/>